<dbReference type="PANTHER" id="PTHR22696:SF1">
    <property type="entry name" value="E3 UBIQUITIN-PROTEIN LIGASE RNF26"/>
    <property type="match status" value="1"/>
</dbReference>
<feature type="compositionally biased region" description="Low complexity" evidence="3">
    <location>
        <begin position="617"/>
        <end position="634"/>
    </location>
</feature>
<dbReference type="GO" id="GO:0008270">
    <property type="term" value="F:zinc ion binding"/>
    <property type="evidence" value="ECO:0007669"/>
    <property type="project" value="UniProtKB-KW"/>
</dbReference>
<reference evidence="5 6" key="1">
    <citation type="submission" date="2014-11" db="EMBL/GenBank/DDBJ databases">
        <authorList>
            <person name="Zhu J."/>
            <person name="Qi W."/>
            <person name="Song R."/>
        </authorList>
    </citation>
    <scope>NUCLEOTIDE SEQUENCE [LARGE SCALE GENOMIC DNA]</scope>
</reference>
<proteinExistence type="predicted"/>
<evidence type="ECO:0000259" key="4">
    <source>
        <dbReference type="PROSITE" id="PS50089"/>
    </source>
</evidence>
<evidence type="ECO:0000256" key="3">
    <source>
        <dbReference type="SAM" id="MobiDB-lite"/>
    </source>
</evidence>
<dbReference type="VEuPathDB" id="CryptoDB:Vbra_15761"/>
<evidence type="ECO:0000256" key="2">
    <source>
        <dbReference type="SAM" id="Coils"/>
    </source>
</evidence>
<evidence type="ECO:0000313" key="6">
    <source>
        <dbReference type="Proteomes" id="UP000041254"/>
    </source>
</evidence>
<feature type="compositionally biased region" description="Pro residues" evidence="3">
    <location>
        <begin position="602"/>
        <end position="616"/>
    </location>
</feature>
<keyword evidence="1" id="KW-0479">Metal-binding</keyword>
<dbReference type="PROSITE" id="PS50089">
    <property type="entry name" value="ZF_RING_2"/>
    <property type="match status" value="1"/>
</dbReference>
<feature type="compositionally biased region" description="Basic and acidic residues" evidence="3">
    <location>
        <begin position="584"/>
        <end position="600"/>
    </location>
</feature>
<feature type="region of interest" description="Disordered" evidence="3">
    <location>
        <begin position="487"/>
        <end position="511"/>
    </location>
</feature>
<organism evidence="5 6">
    <name type="scientific">Vitrella brassicaformis (strain CCMP3155)</name>
    <dbReference type="NCBI Taxonomy" id="1169540"/>
    <lineage>
        <taxon>Eukaryota</taxon>
        <taxon>Sar</taxon>
        <taxon>Alveolata</taxon>
        <taxon>Colpodellida</taxon>
        <taxon>Vitrellaceae</taxon>
        <taxon>Vitrella</taxon>
    </lineage>
</organism>
<dbReference type="GO" id="GO:0016567">
    <property type="term" value="P:protein ubiquitination"/>
    <property type="evidence" value="ECO:0007669"/>
    <property type="project" value="TreeGrafter"/>
</dbReference>
<dbReference type="EMBL" id="CDMY01000466">
    <property type="protein sequence ID" value="CEM15503.1"/>
    <property type="molecule type" value="Genomic_DNA"/>
</dbReference>
<dbReference type="PANTHER" id="PTHR22696">
    <property type="entry name" value="E3 UBIQUITIN-PROTEIN LIGASE RNF26"/>
    <property type="match status" value="1"/>
</dbReference>
<feature type="compositionally biased region" description="Low complexity" evidence="3">
    <location>
        <begin position="688"/>
        <end position="730"/>
    </location>
</feature>
<feature type="compositionally biased region" description="Basic and acidic residues" evidence="3">
    <location>
        <begin position="734"/>
        <end position="747"/>
    </location>
</feature>
<dbReference type="Pfam" id="PF13920">
    <property type="entry name" value="zf-C3HC4_3"/>
    <property type="match status" value="1"/>
</dbReference>
<keyword evidence="2" id="KW-0175">Coiled coil</keyword>
<dbReference type="InterPro" id="IPR013083">
    <property type="entry name" value="Znf_RING/FYVE/PHD"/>
</dbReference>
<dbReference type="OrthoDB" id="10261999at2759"/>
<sequence>MTSLGPSPPSVIDAAIFLLSSPEELPEGALESGLEALGDAKRLGQGGYEALRKNLRNGRLLERVFDAFTDSGNTARQDAAANMCGVLIHRAEEPLGHHIIHVCGSPQRFISRLATLLTETGNSTVADVAFALLMGAMVKGRVEGNAADYRDHCMQHHPAVFDKAVAVVSAASLAFLLSAFSTDNEFGPAFPGPSAVPPLVWVGVFRAVVRILTCEDQATRDKFADCIEHATAFVCRHICCVTGTGSDGDRAAYLAATREVIYPLVDTLAATLTSSNTDKAVRHGAAVCLECIFTFCCAFFKSATAIDAQYFSDADGPAQRLLRVPNALQAYVTAVKIPTTTLASRIRVPTQPLAVPQMLAVCGHRDAVYSSGCISMASDIAKRLDKKSVAEVGSCAAALQNIVGRDTDLTDVRAKIAVSDGLPGALCEMALACIKNGQLDQKEADYFIDFAVRTLRALVSYGDRVSSRGGKVRPNSVTQAVLQHDSVKTVRAAGQQPKGRRKANRQHQEHLTVPKELLEFFDEIESAASKRAEKLIAELDVEGTPSSSSTTEGVKKKSKGKRGGKGACTKESASPSSCGAIGTSEDHTDHQEEDTEDHHAPLPGPPSPSPSSPPRPSSSYSSSSASAAGGTSLSVGGGWGQQQGAGGGGDDGGGFITVGRKKRGGKGTGGHTQQQHTNTADKRDDNSRVFPSSSSSESTRPSSSQSSVSGGPHNAPAGLAPLAAGGSSSSTLERAVEVEGRSGHDRCGGDVSELDALRKQLEAMRLEKEAIERENKRLEEERESTECDICMASKKSIVLIPCRHFCLCSGCAAALMSKPVAQRLCPRCRQAITATRHVYL</sequence>
<feature type="coiled-coil region" evidence="2">
    <location>
        <begin position="754"/>
        <end position="788"/>
    </location>
</feature>
<accession>A0A0G4FMN5</accession>
<name>A0A0G4FMN5_VITBC</name>
<keyword evidence="6" id="KW-1185">Reference proteome</keyword>
<feature type="domain" description="RING-type" evidence="4">
    <location>
        <begin position="787"/>
        <end position="829"/>
    </location>
</feature>
<evidence type="ECO:0000256" key="1">
    <source>
        <dbReference type="PROSITE-ProRule" id="PRU00175"/>
    </source>
</evidence>
<evidence type="ECO:0000313" key="5">
    <source>
        <dbReference type="EMBL" id="CEM15503.1"/>
    </source>
</evidence>
<gene>
    <name evidence="5" type="ORF">Vbra_15761</name>
</gene>
<dbReference type="GO" id="GO:0061630">
    <property type="term" value="F:ubiquitin protein ligase activity"/>
    <property type="evidence" value="ECO:0007669"/>
    <property type="project" value="TreeGrafter"/>
</dbReference>
<protein>
    <recommendedName>
        <fullName evidence="4">RING-type domain-containing protein</fullName>
    </recommendedName>
</protein>
<dbReference type="Gene3D" id="3.30.40.10">
    <property type="entry name" value="Zinc/RING finger domain, C3HC4 (zinc finger)"/>
    <property type="match status" value="1"/>
</dbReference>
<dbReference type="GO" id="GO:0006511">
    <property type="term" value="P:ubiquitin-dependent protein catabolic process"/>
    <property type="evidence" value="ECO:0007669"/>
    <property type="project" value="TreeGrafter"/>
</dbReference>
<dbReference type="PhylomeDB" id="A0A0G4FMN5"/>
<dbReference type="Proteomes" id="UP000041254">
    <property type="component" value="Unassembled WGS sequence"/>
</dbReference>
<dbReference type="InParanoid" id="A0A0G4FMN5"/>
<dbReference type="SUPFAM" id="SSF57850">
    <property type="entry name" value="RING/U-box"/>
    <property type="match status" value="1"/>
</dbReference>
<feature type="region of interest" description="Disordered" evidence="3">
    <location>
        <begin position="540"/>
        <end position="747"/>
    </location>
</feature>
<keyword evidence="1" id="KW-0863">Zinc-finger</keyword>
<keyword evidence="1" id="KW-0862">Zinc</keyword>
<dbReference type="AlphaFoldDB" id="A0A0G4FMN5"/>
<feature type="compositionally biased region" description="Gly residues" evidence="3">
    <location>
        <begin position="635"/>
        <end position="656"/>
    </location>
</feature>
<dbReference type="InterPro" id="IPR001841">
    <property type="entry name" value="Znf_RING"/>
</dbReference>